<protein>
    <submittedName>
        <fullName evidence="8">SusC/RagA family TonB-linked outer membrane protein</fullName>
    </submittedName>
</protein>
<dbReference type="NCBIfam" id="TIGR04056">
    <property type="entry name" value="OMP_RagA_SusC"/>
    <property type="match status" value="1"/>
</dbReference>
<keyword evidence="3" id="KW-0998">Cell outer membrane</keyword>
<dbReference type="InterPro" id="IPR012910">
    <property type="entry name" value="Plug_dom"/>
</dbReference>
<dbReference type="InterPro" id="IPR036942">
    <property type="entry name" value="Beta-barrel_TonB_sf"/>
</dbReference>
<evidence type="ECO:0000256" key="5">
    <source>
        <dbReference type="SAM" id="SignalP"/>
    </source>
</evidence>
<dbReference type="InterPro" id="IPR000531">
    <property type="entry name" value="Beta-barrel_TonB"/>
</dbReference>
<keyword evidence="2 4" id="KW-0472">Membrane</keyword>
<comment type="caution">
    <text evidence="8">The sequence shown here is derived from an EMBL/GenBank/DDBJ whole genome shotgun (WGS) entry which is preliminary data.</text>
</comment>
<feature type="domain" description="TonB-dependent receptor plug" evidence="7">
    <location>
        <begin position="115"/>
        <end position="220"/>
    </location>
</feature>
<gene>
    <name evidence="8" type="ORF">GJ691_16110</name>
</gene>
<comment type="similarity">
    <text evidence="4">Belongs to the TonB-dependent receptor family.</text>
</comment>
<sequence>MKSKILFLTLFLVTSFTFGQSTNVSGTVSDSGNMPIPGVNVIVKNTTKGTATDFDGVFALNDVPINSTLVFSYLGFQSQEIEVTSRNQTFNVILQEDTEALEEVVVIGYGTQKVTKVSGAISTVKSESIEKLKPLRVEEALQGSASGVSVIQSGSPGSKPTVLVRGIPSFSGSDPVVIIDGVPQSLDDLNSINSADIQSLNILKDAASTAIYGVKGGNGVIVVTTKNGRKNEKAEFSFNTYTGFQSVIKKIGVLNATEYAGIINEGSVAAGGDLIFSDLSSLGQGTDWQDEVFKDASVTSYSLSARGGSDNIGYFLSTGYLSQGGIVGGNDKSNFNRLNFTANVDIQLTPKLKFILNSSYANIKSQTVAENSFNSIIGNALNFDPTVSVYNTDPNDFATYGYSNLLLSEIFNPVQRLEDTHNENNGNKLYGKFELQYDLLDNLKITSRFGYTKWDQVSKSFTPLAYYGPNNVSSDYYSDGTVKTQEVDNGDGTTTTIPSFHNSVTESTVSNFSYTFETFASYNFQIEEKNNFDVVLGISRSKSTGEGFGTTRQDVRDNSWEWADISAATGVNTELNTDAYTGYSYQDLERRNVSYFSRINYDYEGKYLASFSARRDGSIAFGDDNKFANFYAGSLGWVVSNENFYNLDAIDFLKIRGSYGTVGNEIVDPQYVKITIGGPSYNSTANSNGYTFGTEFVSGATVNSFDNPTLSWEEQTQYNMGFDATLFKDISITADYFNKSVDGLLFTDAPPLYAGTSEPVTSNIGSTESEGIDLTIGYRNSGAQEFKFNTSVTFTTSKNKVTETNSDGTAFVSGGSYFNGQSHNITRFEKGYTPGYFYGYKTDGLFQNQAEIDAHATQDGAQPGDIRFVDYNNDGVIDDDDKTKIGDPFPEFTIGWNLGFDYKNFDLSMFTYASVGNDIYRAYERNAQYSNKFRNILDRWTGEGTTNDANNPRYTFEDTNSNIRPSDRYVEDGSFIKIKSLILGYTLPESSNNFFSKIRIYAQAKNLLTLTDYTGYDPEISDNSGNSGILETGVDRGAYPQARTILLGLDLKF</sequence>
<dbReference type="EMBL" id="WKJH01000026">
    <property type="protein sequence ID" value="MRX65679.1"/>
    <property type="molecule type" value="Genomic_DNA"/>
</dbReference>
<accession>A0A6I2MS31</accession>
<dbReference type="Pfam" id="PF13715">
    <property type="entry name" value="CarbopepD_reg_2"/>
    <property type="match status" value="1"/>
</dbReference>
<dbReference type="InterPro" id="IPR023996">
    <property type="entry name" value="TonB-dep_OMP_SusC/RagA"/>
</dbReference>
<dbReference type="Gene3D" id="2.170.130.10">
    <property type="entry name" value="TonB-dependent receptor, plug domain"/>
    <property type="match status" value="1"/>
</dbReference>
<evidence type="ECO:0000259" key="7">
    <source>
        <dbReference type="Pfam" id="PF07715"/>
    </source>
</evidence>
<keyword evidence="5" id="KW-0732">Signal</keyword>
<keyword evidence="9" id="KW-1185">Reference proteome</keyword>
<evidence type="ECO:0000256" key="4">
    <source>
        <dbReference type="RuleBase" id="RU003357"/>
    </source>
</evidence>
<comment type="subcellular location">
    <subcellularLocation>
        <location evidence="1 4">Cell outer membrane</location>
    </subcellularLocation>
</comment>
<evidence type="ECO:0000256" key="2">
    <source>
        <dbReference type="ARBA" id="ARBA00023136"/>
    </source>
</evidence>
<dbReference type="Proteomes" id="UP000443153">
    <property type="component" value="Unassembled WGS sequence"/>
</dbReference>
<dbReference type="OrthoDB" id="9768177at2"/>
<reference evidence="8 9" key="1">
    <citation type="submission" date="2019-11" db="EMBL/GenBank/DDBJ databases">
        <title>Maribacter lutea sp. nov., a marine bacterium isolated from intertidal sand.</title>
        <authorList>
            <person name="Liu A."/>
        </authorList>
    </citation>
    <scope>NUCLEOTIDE SEQUENCE [LARGE SCALE GENOMIC DNA]</scope>
    <source>
        <strain evidence="8 9">RZ05</strain>
    </source>
</reference>
<evidence type="ECO:0000259" key="6">
    <source>
        <dbReference type="Pfam" id="PF00593"/>
    </source>
</evidence>
<dbReference type="Gene3D" id="2.60.40.1120">
    <property type="entry name" value="Carboxypeptidase-like, regulatory domain"/>
    <property type="match status" value="1"/>
</dbReference>
<dbReference type="InterPro" id="IPR008969">
    <property type="entry name" value="CarboxyPept-like_regulatory"/>
</dbReference>
<organism evidence="8 9">
    <name type="scientific">Maribacter luteus</name>
    <dbReference type="NCBI Taxonomy" id="2594478"/>
    <lineage>
        <taxon>Bacteria</taxon>
        <taxon>Pseudomonadati</taxon>
        <taxon>Bacteroidota</taxon>
        <taxon>Flavobacteriia</taxon>
        <taxon>Flavobacteriales</taxon>
        <taxon>Flavobacteriaceae</taxon>
        <taxon>Maribacter</taxon>
    </lineage>
</organism>
<dbReference type="GO" id="GO:0009279">
    <property type="term" value="C:cell outer membrane"/>
    <property type="evidence" value="ECO:0007669"/>
    <property type="project" value="UniProtKB-SubCell"/>
</dbReference>
<evidence type="ECO:0000256" key="1">
    <source>
        <dbReference type="ARBA" id="ARBA00004442"/>
    </source>
</evidence>
<dbReference type="SUPFAM" id="SSF56935">
    <property type="entry name" value="Porins"/>
    <property type="match status" value="1"/>
</dbReference>
<dbReference type="Pfam" id="PF07715">
    <property type="entry name" value="Plug"/>
    <property type="match status" value="1"/>
</dbReference>
<proteinExistence type="inferred from homology"/>
<dbReference type="AlphaFoldDB" id="A0A6I2MS31"/>
<feature type="domain" description="TonB-dependent receptor-like beta-barrel" evidence="6">
    <location>
        <begin position="391"/>
        <end position="838"/>
    </location>
</feature>
<dbReference type="Pfam" id="PF00593">
    <property type="entry name" value="TonB_dep_Rec_b-barrel"/>
    <property type="match status" value="1"/>
</dbReference>
<evidence type="ECO:0000313" key="9">
    <source>
        <dbReference type="Proteomes" id="UP000443153"/>
    </source>
</evidence>
<dbReference type="RefSeq" id="WP_154368753.1">
    <property type="nucleotide sequence ID" value="NZ_WKJH01000026.1"/>
</dbReference>
<feature type="signal peptide" evidence="5">
    <location>
        <begin position="1"/>
        <end position="19"/>
    </location>
</feature>
<dbReference type="NCBIfam" id="TIGR04057">
    <property type="entry name" value="SusC_RagA_signa"/>
    <property type="match status" value="1"/>
</dbReference>
<keyword evidence="4" id="KW-0798">TonB box</keyword>
<evidence type="ECO:0000313" key="8">
    <source>
        <dbReference type="EMBL" id="MRX65679.1"/>
    </source>
</evidence>
<dbReference type="SUPFAM" id="SSF49464">
    <property type="entry name" value="Carboxypeptidase regulatory domain-like"/>
    <property type="match status" value="1"/>
</dbReference>
<feature type="chain" id="PRO_5026023124" evidence="5">
    <location>
        <begin position="20"/>
        <end position="1053"/>
    </location>
</feature>
<name>A0A6I2MS31_9FLAO</name>
<evidence type="ECO:0000256" key="3">
    <source>
        <dbReference type="ARBA" id="ARBA00023237"/>
    </source>
</evidence>
<dbReference type="InterPro" id="IPR037066">
    <property type="entry name" value="Plug_dom_sf"/>
</dbReference>
<dbReference type="InterPro" id="IPR023997">
    <property type="entry name" value="TonB-dep_OMP_SusC/RagA_CS"/>
</dbReference>
<dbReference type="Gene3D" id="2.40.170.20">
    <property type="entry name" value="TonB-dependent receptor, beta-barrel domain"/>
    <property type="match status" value="1"/>
</dbReference>